<dbReference type="KEGG" id="pri:PRIO_1341"/>
<accession>A0A0E3WGL7</accession>
<reference evidence="4" key="1">
    <citation type="submission" date="2015-03" db="EMBL/GenBank/DDBJ databases">
        <authorList>
            <person name="Wibberg D."/>
        </authorList>
    </citation>
    <scope>NUCLEOTIDE SEQUENCE [LARGE SCALE GENOMIC DNA]</scope>
</reference>
<evidence type="ECO:0000313" key="4">
    <source>
        <dbReference type="Proteomes" id="UP000033163"/>
    </source>
</evidence>
<evidence type="ECO:0000313" key="3">
    <source>
        <dbReference type="EMBL" id="CQR53383.1"/>
    </source>
</evidence>
<dbReference type="EMBL" id="LN831776">
    <property type="protein sequence ID" value="CQR53383.1"/>
    <property type="molecule type" value="Genomic_DNA"/>
</dbReference>
<sequence length="444" mass="49361">MNSRNSLYVREANIVRRKGGFRWLPVLCLGLLIILAGCGSNNAATNGASATNDGSAAAGGNAGKEPVVLKLTTWNPISQTVVDKFQEKYPYITIEHDKVYDQFREIIRTRIVSKSDMDMLWLFPNQVAEFSKEDVLMDITGSPWLSNYLDAAVKLGTVDGKTYGVPYNSQPILMFYNKTLFDQLGLSIPANWEELMAVSEKIKASGTAPMVIGSKDGWATQFITTSQFGLYQHENPDVFAQLASGDKKWTDPEFAGYFDGMKELSDKGYLLENSVGLSYDQVAQVFKEGKAAMWPMGEWGYSENFDADFSTFELGAFPIPVNRGDQPLVTNLVSDNLLVGVSWSKHQEEIKLFMEFVAQPEMAKIWSDETKQAVTVKDGTSESYNPLAASLQPLIDASEAQIFPSMTSSIEPVMFPIFQQILLKQEVDTAKLLEQMQTAQDKDI</sequence>
<dbReference type="HOGENOM" id="CLU_031285_12_3_9"/>
<evidence type="ECO:0000256" key="1">
    <source>
        <dbReference type="ARBA" id="ARBA00008520"/>
    </source>
</evidence>
<name>A0A0E3WGL7_9BACL</name>
<evidence type="ECO:0000256" key="2">
    <source>
        <dbReference type="ARBA" id="ARBA00022448"/>
    </source>
</evidence>
<proteinExistence type="inferred from homology"/>
<protein>
    <submittedName>
        <fullName evidence="3">Putative membrane protein</fullName>
    </submittedName>
</protein>
<dbReference type="Gene3D" id="3.40.190.10">
    <property type="entry name" value="Periplasmic binding protein-like II"/>
    <property type="match status" value="2"/>
</dbReference>
<comment type="similarity">
    <text evidence="1">Belongs to the bacterial solute-binding protein 1 family.</text>
</comment>
<dbReference type="Pfam" id="PF01547">
    <property type="entry name" value="SBP_bac_1"/>
    <property type="match status" value="1"/>
</dbReference>
<dbReference type="AlphaFoldDB" id="A0A0E3WGL7"/>
<organism evidence="3 4">
    <name type="scientific">Paenibacillus riograndensis SBR5</name>
    <dbReference type="NCBI Taxonomy" id="1073571"/>
    <lineage>
        <taxon>Bacteria</taxon>
        <taxon>Bacillati</taxon>
        <taxon>Bacillota</taxon>
        <taxon>Bacilli</taxon>
        <taxon>Bacillales</taxon>
        <taxon>Paenibacillaceae</taxon>
        <taxon>Paenibacillus</taxon>
        <taxon>Paenibacillus sonchi group</taxon>
    </lineage>
</organism>
<dbReference type="SUPFAM" id="SSF53850">
    <property type="entry name" value="Periplasmic binding protein-like II"/>
    <property type="match status" value="1"/>
</dbReference>
<gene>
    <name evidence="3" type="ORF">PRIO_1341</name>
</gene>
<dbReference type="InterPro" id="IPR006059">
    <property type="entry name" value="SBP"/>
</dbReference>
<keyword evidence="2" id="KW-0813">Transport</keyword>
<dbReference type="Proteomes" id="UP000033163">
    <property type="component" value="Chromosome I"/>
</dbReference>
<dbReference type="PATRIC" id="fig|1073571.4.peg.1393"/>
<dbReference type="PANTHER" id="PTHR43649:SF29">
    <property type="entry name" value="OSMOPROTECTIVE COMPOUNDS-BINDING PROTEIN GGTB"/>
    <property type="match status" value="1"/>
</dbReference>
<dbReference type="InterPro" id="IPR050490">
    <property type="entry name" value="Bact_solute-bd_prot1"/>
</dbReference>
<dbReference type="PANTHER" id="PTHR43649">
    <property type="entry name" value="ARABINOSE-BINDING PROTEIN-RELATED"/>
    <property type="match status" value="1"/>
</dbReference>